<sequence length="287" mass="31394">MANNALFAKPSTSTMLLSDELIVDVWKHYINGESKGTGGSARRLRAIMLFRCLNSHLRDLLLRTPSLWNPIDLSWPSPSVALLLPRPSNENTGSVSAVLDAEEGGNGLHGRRVDNLTTHLSLLSSMEISIRHPPDMENLAIALTGNAPKLHTLVLNLSADVPSIGNLFAAGAPLLRKMSLSPALIIQATPFHTLRELNILVTTFNYPDLLPSLREMPYLQSLVMTGGENSAAIHSDPPPARITFNACRTLIIQGMDIPRARYLSSKIRVPNVIIYRLSPTTTRTASR</sequence>
<proteinExistence type="predicted"/>
<name>A0A165X224_9AGAM</name>
<evidence type="ECO:0000313" key="1">
    <source>
        <dbReference type="EMBL" id="KZT31748.1"/>
    </source>
</evidence>
<dbReference type="AlphaFoldDB" id="A0A165X224"/>
<gene>
    <name evidence="1" type="ORF">SISSUDRAFT_1133517</name>
</gene>
<reference evidence="1 2" key="1">
    <citation type="journal article" date="2016" name="Mol. Biol. Evol.">
        <title>Comparative Genomics of Early-Diverging Mushroom-Forming Fungi Provides Insights into the Origins of Lignocellulose Decay Capabilities.</title>
        <authorList>
            <person name="Nagy L.G."/>
            <person name="Riley R."/>
            <person name="Tritt A."/>
            <person name="Adam C."/>
            <person name="Daum C."/>
            <person name="Floudas D."/>
            <person name="Sun H."/>
            <person name="Yadav J.S."/>
            <person name="Pangilinan J."/>
            <person name="Larsson K.H."/>
            <person name="Matsuura K."/>
            <person name="Barry K."/>
            <person name="Labutti K."/>
            <person name="Kuo R."/>
            <person name="Ohm R.A."/>
            <person name="Bhattacharya S.S."/>
            <person name="Shirouzu T."/>
            <person name="Yoshinaga Y."/>
            <person name="Martin F.M."/>
            <person name="Grigoriev I.V."/>
            <person name="Hibbett D.S."/>
        </authorList>
    </citation>
    <scope>NUCLEOTIDE SEQUENCE [LARGE SCALE GENOMIC DNA]</scope>
    <source>
        <strain evidence="1 2">HHB10207 ss-3</strain>
    </source>
</reference>
<dbReference type="Proteomes" id="UP000076798">
    <property type="component" value="Unassembled WGS sequence"/>
</dbReference>
<keyword evidence="2" id="KW-1185">Reference proteome</keyword>
<evidence type="ECO:0008006" key="3">
    <source>
        <dbReference type="Google" id="ProtNLM"/>
    </source>
</evidence>
<organism evidence="1 2">
    <name type="scientific">Sistotremastrum suecicum HHB10207 ss-3</name>
    <dbReference type="NCBI Taxonomy" id="1314776"/>
    <lineage>
        <taxon>Eukaryota</taxon>
        <taxon>Fungi</taxon>
        <taxon>Dikarya</taxon>
        <taxon>Basidiomycota</taxon>
        <taxon>Agaricomycotina</taxon>
        <taxon>Agaricomycetes</taxon>
        <taxon>Sistotremastrales</taxon>
        <taxon>Sistotremastraceae</taxon>
        <taxon>Sistotremastrum</taxon>
    </lineage>
</organism>
<protein>
    <recommendedName>
        <fullName evidence="3">F-box domain-containing protein</fullName>
    </recommendedName>
</protein>
<accession>A0A165X224</accession>
<dbReference type="EMBL" id="KV428471">
    <property type="protein sequence ID" value="KZT31748.1"/>
    <property type="molecule type" value="Genomic_DNA"/>
</dbReference>
<evidence type="ECO:0000313" key="2">
    <source>
        <dbReference type="Proteomes" id="UP000076798"/>
    </source>
</evidence>